<dbReference type="NCBIfam" id="TIGR00216">
    <property type="entry name" value="ispH_lytB"/>
    <property type="match status" value="1"/>
</dbReference>
<accession>A0AB36TFT9</accession>
<feature type="binding site" evidence="6">
    <location>
        <position position="219"/>
    </location>
    <ligand>
        <name>dimethylallyl diphosphate</name>
        <dbReference type="ChEBI" id="CHEBI:57623"/>
    </ligand>
</feature>
<dbReference type="GO" id="GO:0050992">
    <property type="term" value="P:dimethylallyl diphosphate biosynthetic process"/>
    <property type="evidence" value="ECO:0007669"/>
    <property type="project" value="UniProtKB-UniRule"/>
</dbReference>
<dbReference type="NCBIfam" id="NF000907">
    <property type="entry name" value="PRK00087.1"/>
    <property type="match status" value="1"/>
</dbReference>
<dbReference type="PANTHER" id="PTHR30426">
    <property type="entry name" value="4-HYDROXY-3-METHYLBUT-2-ENYL DIPHOSPHATE REDUCTASE"/>
    <property type="match status" value="1"/>
</dbReference>
<feature type="domain" description="S1 motif" evidence="8">
    <location>
        <begin position="388"/>
        <end position="463"/>
    </location>
</feature>
<feature type="binding site" evidence="6">
    <location>
        <position position="41"/>
    </location>
    <ligand>
        <name>isopentenyl diphosphate</name>
        <dbReference type="ChEBI" id="CHEBI:128769"/>
    </ligand>
</feature>
<dbReference type="RefSeq" id="WP_003520986.1">
    <property type="nucleotide sequence ID" value="NZ_CP013828.1"/>
</dbReference>
<dbReference type="PROSITE" id="PS50126">
    <property type="entry name" value="S1"/>
    <property type="match status" value="4"/>
</dbReference>
<dbReference type="FunFam" id="2.40.50.140:FF:000051">
    <property type="entry name" value="RNA-binding transcriptional accessory protein"/>
    <property type="match status" value="1"/>
</dbReference>
<dbReference type="CDD" id="cd05688">
    <property type="entry name" value="S1_RPS1_repeat_ec3"/>
    <property type="match status" value="1"/>
</dbReference>
<evidence type="ECO:0000256" key="3">
    <source>
        <dbReference type="ARBA" id="ARBA00023004"/>
    </source>
</evidence>
<keyword evidence="3 6" id="KW-0408">Iron</keyword>
<dbReference type="CDD" id="cd04465">
    <property type="entry name" value="S1_RPS1_repeat_ec2_hs2"/>
    <property type="match status" value="1"/>
</dbReference>
<dbReference type="Pfam" id="PF02401">
    <property type="entry name" value="LYTB"/>
    <property type="match status" value="1"/>
</dbReference>
<dbReference type="FunFam" id="2.40.50.140:FF:000103">
    <property type="entry name" value="protein RRP5 homolog"/>
    <property type="match status" value="1"/>
</dbReference>
<keyword evidence="1 6" id="KW-0004">4Fe-4S</keyword>
<keyword evidence="6" id="KW-0414">Isoprene biosynthesis</keyword>
<feature type="binding site" evidence="6">
    <location>
        <position position="41"/>
    </location>
    <ligand>
        <name>dimethylallyl diphosphate</name>
        <dbReference type="ChEBI" id="CHEBI:57623"/>
    </ligand>
</feature>
<feature type="binding site" evidence="6">
    <location>
        <position position="12"/>
    </location>
    <ligand>
        <name>[4Fe-4S] cluster</name>
        <dbReference type="ChEBI" id="CHEBI:49883"/>
    </ligand>
</feature>
<feature type="domain" description="S1 motif" evidence="8">
    <location>
        <begin position="310"/>
        <end position="379"/>
    </location>
</feature>
<comment type="pathway">
    <text evidence="6">Isoprenoid biosynthesis; dimethylallyl diphosphate biosynthesis; dimethylallyl diphosphate from (2E)-4-hydroxy-3-methylbutenyl diphosphate: step 1/1.</text>
</comment>
<dbReference type="GO" id="GO:0051539">
    <property type="term" value="F:4 iron, 4 sulfur cluster binding"/>
    <property type="evidence" value="ECO:0007669"/>
    <property type="project" value="UniProtKB-UniRule"/>
</dbReference>
<evidence type="ECO:0000313" key="9">
    <source>
        <dbReference type="EMBL" id="PFH02789.1"/>
    </source>
</evidence>
<dbReference type="InterPro" id="IPR003451">
    <property type="entry name" value="LytB/IspH"/>
</dbReference>
<dbReference type="GO" id="GO:0019288">
    <property type="term" value="P:isopentenyl diphosphate biosynthetic process, methylerythritol 4-phosphate pathway"/>
    <property type="evidence" value="ECO:0007669"/>
    <property type="project" value="UniProtKB-UniRule"/>
</dbReference>
<dbReference type="NCBIfam" id="NF002187">
    <property type="entry name" value="PRK01045.1-1"/>
    <property type="match status" value="1"/>
</dbReference>
<dbReference type="GeneID" id="35805181"/>
<evidence type="ECO:0000256" key="2">
    <source>
        <dbReference type="ARBA" id="ARBA00022723"/>
    </source>
</evidence>
<evidence type="ECO:0000256" key="6">
    <source>
        <dbReference type="HAMAP-Rule" id="MF_00191"/>
    </source>
</evidence>
<feature type="binding site" evidence="6">
    <location>
        <position position="74"/>
    </location>
    <ligand>
        <name>(2E)-4-hydroxy-3-methylbut-2-enyl diphosphate</name>
        <dbReference type="ChEBI" id="CHEBI:128753"/>
    </ligand>
</feature>
<feature type="binding site" evidence="6">
    <location>
        <position position="263"/>
    </location>
    <ligand>
        <name>isopentenyl diphosphate</name>
        <dbReference type="ChEBI" id="CHEBI:128769"/>
    </ligand>
</feature>
<evidence type="ECO:0000313" key="10">
    <source>
        <dbReference type="Proteomes" id="UP000223596"/>
    </source>
</evidence>
<evidence type="ECO:0000256" key="1">
    <source>
        <dbReference type="ARBA" id="ARBA00022485"/>
    </source>
</evidence>
<feature type="binding site" evidence="6">
    <location>
        <position position="220"/>
    </location>
    <ligand>
        <name>(2E)-4-hydroxy-3-methylbut-2-enyl diphosphate</name>
        <dbReference type="ChEBI" id="CHEBI:128753"/>
    </ligand>
</feature>
<dbReference type="GO" id="GO:0016114">
    <property type="term" value="P:terpenoid biosynthetic process"/>
    <property type="evidence" value="ECO:0007669"/>
    <property type="project" value="UniProtKB-UniRule"/>
</dbReference>
<dbReference type="GO" id="GO:0003729">
    <property type="term" value="F:mRNA binding"/>
    <property type="evidence" value="ECO:0007669"/>
    <property type="project" value="UniProtKB-ARBA"/>
</dbReference>
<comment type="function">
    <text evidence="5">Binds mRNA; thus facilitating recognition of the initiation point. It is needed to translate mRNA with a short Shine-Dalgarno (SD) purine-rich sequence.</text>
</comment>
<comment type="similarity">
    <text evidence="6">Belongs to the IspH family.</text>
</comment>
<comment type="caution">
    <text evidence="9">The sequence shown here is derived from an EMBL/GenBank/DDBJ whole genome shotgun (WGS) entry which is preliminary data.</text>
</comment>
<keyword evidence="4 6" id="KW-0411">Iron-sulfur</keyword>
<feature type="domain" description="S1 motif" evidence="8">
    <location>
        <begin position="569"/>
        <end position="638"/>
    </location>
</feature>
<dbReference type="InterPro" id="IPR012340">
    <property type="entry name" value="NA-bd_OB-fold"/>
</dbReference>
<feature type="binding site" evidence="6">
    <location>
        <position position="221"/>
    </location>
    <ligand>
        <name>isopentenyl diphosphate</name>
        <dbReference type="ChEBI" id="CHEBI:128769"/>
    </ligand>
</feature>
<evidence type="ECO:0000256" key="4">
    <source>
        <dbReference type="ARBA" id="ARBA00023014"/>
    </source>
</evidence>
<dbReference type="PANTHER" id="PTHR30426:SF0">
    <property type="entry name" value="4-HYDROXY-3-METHYLBUT-2-ENYL DIPHOSPHATE REDUCTASE"/>
    <property type="match status" value="1"/>
</dbReference>
<reference evidence="9 10" key="1">
    <citation type="submission" date="2017-09" db="EMBL/GenBank/DDBJ databases">
        <title>Evaluation of Pacific Biosciences Sequencing Technology to Finishing C. thermocellum Genome Sequences.</title>
        <authorList>
            <person name="Brown S."/>
        </authorList>
    </citation>
    <scope>NUCLEOTIDE SEQUENCE [LARGE SCALE GENOMIC DNA]</scope>
    <source>
        <strain evidence="9 10">AD2</strain>
    </source>
</reference>
<dbReference type="GO" id="GO:0005737">
    <property type="term" value="C:cytoplasm"/>
    <property type="evidence" value="ECO:0007669"/>
    <property type="project" value="UniProtKB-ARBA"/>
</dbReference>
<dbReference type="EC" id="1.17.7.4" evidence="6"/>
<feature type="binding site" evidence="6">
    <location>
        <position position="221"/>
    </location>
    <ligand>
        <name>(2E)-4-hydroxy-3-methylbut-2-enyl diphosphate</name>
        <dbReference type="ChEBI" id="CHEBI:128753"/>
    </ligand>
</feature>
<feature type="binding site" evidence="6">
    <location>
        <position position="263"/>
    </location>
    <ligand>
        <name>(2E)-4-hydroxy-3-methylbut-2-enyl diphosphate</name>
        <dbReference type="ChEBI" id="CHEBI:128753"/>
    </ligand>
</feature>
<dbReference type="CDD" id="cd13944">
    <property type="entry name" value="lytB_ispH"/>
    <property type="match status" value="1"/>
</dbReference>
<sequence>MEIIVAKSAGFCFGVSNAVKTVNNLLENQKEPIYTYGPIIHNAQVVDLFTSKGVKKIDDIDEAEPNGHIVIRAHGVTPDIYKKISDKGLILEDATCPYVKKIHNLVKEKSEEGYKIIIVGDRNHPEVIGINGWCNNQAYIVDSVDDVEKFPTSDEKVCVVAQTTITNEKWLEVNTALKKKFKNILKFDTICSATSRRQNEAEEIAKNVDMMIIIGGKNSSNTQKLYDICKKHCNLTYKIETSGDLPPVDIKKIKKVGISAGASTPDWVIEEVIKKMSELNKQGMVDILENDGEIDFANAFENSFVRIHAGDTVKGKIIGFNSNEVFVDLGYKADGIIPLEEYTDDPNFNIEKEVKIGEEVEVLVEMVNDGEGNVRLSKRKVDAIKSWDDIVKAYENKTPVNAYVVEVVKGGVIASYKGVRIFVPASQVSDRYVKDLNEFLKRSITVRILELNEKRRKVVGSARVIIEEEKEALANRTWNSMEVGKVFKGTVKSLTDFGAFVDIGGVDGLIHISELSWTRVKHPSEVLKVGDEVEVTVLEFDKEKKKVSLGYRKMEDNPWYKIEEKYKVGDVVKVTVLRFAPFGAFVELEKGVDGLVHISQISSKRLAKVEDALEIGMKVDAKIIEVDGENKKISLSIKEVMPIDPPSSKSESKAKDGSEAKETSANTEEEAEPTEHREDMNVTVEDLVSKTTQS</sequence>
<gene>
    <name evidence="6" type="primary">ispH</name>
    <name evidence="9" type="ORF">M972_111577</name>
</gene>
<feature type="region of interest" description="Disordered" evidence="7">
    <location>
        <begin position="641"/>
        <end position="694"/>
    </location>
</feature>
<dbReference type="InterPro" id="IPR035104">
    <property type="entry name" value="Ribosomal_protein_S1-like"/>
</dbReference>
<comment type="catalytic activity">
    <reaction evidence="6">
        <text>isopentenyl diphosphate + 2 oxidized [2Fe-2S]-[ferredoxin] + H2O = (2E)-4-hydroxy-3-methylbut-2-enyl diphosphate + 2 reduced [2Fe-2S]-[ferredoxin] + 2 H(+)</text>
        <dbReference type="Rhea" id="RHEA:24488"/>
        <dbReference type="Rhea" id="RHEA-COMP:10000"/>
        <dbReference type="Rhea" id="RHEA-COMP:10001"/>
        <dbReference type="ChEBI" id="CHEBI:15377"/>
        <dbReference type="ChEBI" id="CHEBI:15378"/>
        <dbReference type="ChEBI" id="CHEBI:33737"/>
        <dbReference type="ChEBI" id="CHEBI:33738"/>
        <dbReference type="ChEBI" id="CHEBI:128753"/>
        <dbReference type="ChEBI" id="CHEBI:128769"/>
        <dbReference type="EC" id="1.17.7.4"/>
    </reaction>
</comment>
<dbReference type="NCBIfam" id="NF005208">
    <property type="entry name" value="PRK06676.1"/>
    <property type="match status" value="1"/>
</dbReference>
<feature type="binding site" evidence="6">
    <location>
        <position position="124"/>
    </location>
    <ligand>
        <name>(2E)-4-hydroxy-3-methylbut-2-enyl diphosphate</name>
        <dbReference type="ChEBI" id="CHEBI:128753"/>
    </ligand>
</feature>
<dbReference type="Pfam" id="PF00575">
    <property type="entry name" value="S1"/>
    <property type="match status" value="4"/>
</dbReference>
<feature type="binding site" evidence="6">
    <location>
        <position position="263"/>
    </location>
    <ligand>
        <name>dimethylallyl diphosphate</name>
        <dbReference type="ChEBI" id="CHEBI:57623"/>
    </ligand>
</feature>
<feature type="binding site" evidence="6">
    <location>
        <position position="219"/>
    </location>
    <ligand>
        <name>(2E)-4-hydroxy-3-methylbut-2-enyl diphosphate</name>
        <dbReference type="ChEBI" id="CHEBI:128753"/>
    </ligand>
</feature>
<feature type="domain" description="S1 motif" evidence="8">
    <location>
        <begin position="484"/>
        <end position="552"/>
    </location>
</feature>
<feature type="binding site" evidence="6">
    <location>
        <position position="220"/>
    </location>
    <ligand>
        <name>dimethylallyl diphosphate</name>
        <dbReference type="ChEBI" id="CHEBI:57623"/>
    </ligand>
</feature>
<evidence type="ECO:0000256" key="5">
    <source>
        <dbReference type="ARBA" id="ARBA00025604"/>
    </source>
</evidence>
<evidence type="ECO:0000256" key="7">
    <source>
        <dbReference type="SAM" id="MobiDB-lite"/>
    </source>
</evidence>
<proteinExistence type="inferred from homology"/>
<dbReference type="GO" id="GO:0051745">
    <property type="term" value="F:4-hydroxy-3-methylbut-2-enyl diphosphate reductase activity"/>
    <property type="evidence" value="ECO:0007669"/>
    <property type="project" value="UniProtKB-UniRule"/>
</dbReference>
<dbReference type="Gene3D" id="3.40.50.11270">
    <property type="match status" value="1"/>
</dbReference>
<feature type="binding site" evidence="6">
    <location>
        <position position="221"/>
    </location>
    <ligand>
        <name>dimethylallyl diphosphate</name>
        <dbReference type="ChEBI" id="CHEBI:57623"/>
    </ligand>
</feature>
<feature type="binding site" evidence="6">
    <location>
        <position position="96"/>
    </location>
    <ligand>
        <name>[4Fe-4S] cluster</name>
        <dbReference type="ChEBI" id="CHEBI:49883"/>
    </ligand>
</feature>
<feature type="binding site" evidence="6">
    <location>
        <position position="41"/>
    </location>
    <ligand>
        <name>(2E)-4-hydroxy-3-methylbut-2-enyl diphosphate</name>
        <dbReference type="ChEBI" id="CHEBI:128753"/>
    </ligand>
</feature>
<comment type="pathway">
    <text evidence="6">Isoprenoid biosynthesis; isopentenyl diphosphate biosynthesis via DXP pathway; isopentenyl diphosphate from 1-deoxy-D-xylulose 5-phosphate: step 6/6.</text>
</comment>
<dbReference type="AlphaFoldDB" id="A0AB36TFT9"/>
<dbReference type="SMART" id="SM00316">
    <property type="entry name" value="S1"/>
    <property type="match status" value="4"/>
</dbReference>
<dbReference type="InterPro" id="IPR003029">
    <property type="entry name" value="S1_domain"/>
</dbReference>
<organism evidence="9 10">
    <name type="scientific">Acetivibrio thermocellus AD2</name>
    <dbReference type="NCBI Taxonomy" id="1138384"/>
    <lineage>
        <taxon>Bacteria</taxon>
        <taxon>Bacillati</taxon>
        <taxon>Bacillota</taxon>
        <taxon>Clostridia</taxon>
        <taxon>Eubacteriales</taxon>
        <taxon>Oscillospiraceae</taxon>
        <taxon>Acetivibrio</taxon>
    </lineage>
</organism>
<dbReference type="Gene3D" id="2.40.50.140">
    <property type="entry name" value="Nucleic acid-binding proteins"/>
    <property type="match status" value="4"/>
</dbReference>
<feature type="compositionally biased region" description="Basic and acidic residues" evidence="7">
    <location>
        <begin position="650"/>
        <end position="662"/>
    </location>
</feature>
<dbReference type="SUPFAM" id="SSF50249">
    <property type="entry name" value="Nucleic acid-binding proteins"/>
    <property type="match status" value="4"/>
</dbReference>
<dbReference type="GO" id="GO:0046872">
    <property type="term" value="F:metal ion binding"/>
    <property type="evidence" value="ECO:0007669"/>
    <property type="project" value="UniProtKB-KW"/>
</dbReference>
<dbReference type="EMBL" id="PDBW01000001">
    <property type="protein sequence ID" value="PFH02789.1"/>
    <property type="molecule type" value="Genomic_DNA"/>
</dbReference>
<feature type="binding site" evidence="6">
    <location>
        <position position="219"/>
    </location>
    <ligand>
        <name>isopentenyl diphosphate</name>
        <dbReference type="ChEBI" id="CHEBI:128769"/>
    </ligand>
</feature>
<dbReference type="HAMAP" id="MF_00191">
    <property type="entry name" value="IspH"/>
    <property type="match status" value="1"/>
</dbReference>
<dbReference type="CDD" id="cd05687">
    <property type="entry name" value="S1_RPS1_repeat_ec1_hs1"/>
    <property type="match status" value="1"/>
</dbReference>
<dbReference type="Proteomes" id="UP000223596">
    <property type="component" value="Unassembled WGS sequence"/>
</dbReference>
<comment type="cofactor">
    <cofactor evidence="6">
        <name>[4Fe-4S] cluster</name>
        <dbReference type="ChEBI" id="CHEBI:49883"/>
    </cofactor>
    <text evidence="6">Binds 1 [4Fe-4S] cluster per subunit.</text>
</comment>
<comment type="function">
    <text evidence="6">Catalyzes the conversion of 1-hydroxy-2-methyl-2-(E)-butenyl 4-diphosphate (HMBPP) into a mixture of isopentenyl diphosphate (IPP) and dimethylallyl diphosphate (DMAPP). Acts in the terminal step of the DOXP/MEP pathway for isoprenoid precursor biosynthesis.</text>
</comment>
<feature type="binding site" evidence="6">
    <location>
        <position position="124"/>
    </location>
    <ligand>
        <name>dimethylallyl diphosphate</name>
        <dbReference type="ChEBI" id="CHEBI:57623"/>
    </ligand>
</feature>
<protein>
    <recommendedName>
        <fullName evidence="6">4-hydroxy-3-methylbut-2-enyl diphosphate reductase</fullName>
        <shortName evidence="6">HMBPP reductase</shortName>
        <ecNumber evidence="6">1.17.7.4</ecNumber>
    </recommendedName>
</protein>
<feature type="binding site" evidence="6">
    <location>
        <position position="74"/>
    </location>
    <ligand>
        <name>dimethylallyl diphosphate</name>
        <dbReference type="ChEBI" id="CHEBI:57623"/>
    </ligand>
</feature>
<keyword evidence="6" id="KW-0560">Oxidoreductase</keyword>
<comment type="catalytic activity">
    <reaction evidence="6">
        <text>dimethylallyl diphosphate + 2 oxidized [2Fe-2S]-[ferredoxin] + H2O = (2E)-4-hydroxy-3-methylbut-2-enyl diphosphate + 2 reduced [2Fe-2S]-[ferredoxin] + 2 H(+)</text>
        <dbReference type="Rhea" id="RHEA:24825"/>
        <dbReference type="Rhea" id="RHEA-COMP:10000"/>
        <dbReference type="Rhea" id="RHEA-COMP:10001"/>
        <dbReference type="ChEBI" id="CHEBI:15377"/>
        <dbReference type="ChEBI" id="CHEBI:15378"/>
        <dbReference type="ChEBI" id="CHEBI:33737"/>
        <dbReference type="ChEBI" id="CHEBI:33738"/>
        <dbReference type="ChEBI" id="CHEBI:57623"/>
        <dbReference type="ChEBI" id="CHEBI:128753"/>
        <dbReference type="EC" id="1.17.7.4"/>
    </reaction>
</comment>
<evidence type="ECO:0000259" key="8">
    <source>
        <dbReference type="PROSITE" id="PS50126"/>
    </source>
</evidence>
<keyword evidence="2 6" id="KW-0479">Metal-binding</keyword>
<feature type="binding site" evidence="6">
    <location>
        <position position="220"/>
    </location>
    <ligand>
        <name>isopentenyl diphosphate</name>
        <dbReference type="ChEBI" id="CHEBI:128769"/>
    </ligand>
</feature>
<dbReference type="PRINTS" id="PR00681">
    <property type="entry name" value="RIBOSOMALS1"/>
</dbReference>
<feature type="binding site" evidence="6">
    <location>
        <position position="74"/>
    </location>
    <ligand>
        <name>isopentenyl diphosphate</name>
        <dbReference type="ChEBI" id="CHEBI:128769"/>
    </ligand>
</feature>
<feature type="binding site" evidence="6">
    <location>
        <position position="124"/>
    </location>
    <ligand>
        <name>isopentenyl diphosphate</name>
        <dbReference type="ChEBI" id="CHEBI:128769"/>
    </ligand>
</feature>
<name>A0AB36TFT9_ACETH</name>
<feature type="binding site" evidence="6">
    <location>
        <position position="191"/>
    </location>
    <ligand>
        <name>[4Fe-4S] cluster</name>
        <dbReference type="ChEBI" id="CHEBI:49883"/>
    </ligand>
</feature>
<feature type="active site" description="Proton donor" evidence="6">
    <location>
        <position position="126"/>
    </location>
</feature>
<feature type="binding site" evidence="6">
    <location>
        <position position="163"/>
    </location>
    <ligand>
        <name>(2E)-4-hydroxy-3-methylbut-2-enyl diphosphate</name>
        <dbReference type="ChEBI" id="CHEBI:128753"/>
    </ligand>
</feature>
<dbReference type="Gene3D" id="3.40.1010.20">
    <property type="entry name" value="4-hydroxy-3-methylbut-2-enyl diphosphate reductase, catalytic domain"/>
    <property type="match status" value="2"/>
</dbReference>